<sequence length="200" mass="22610">MPPRRCHQRTPADEARSKLLRKARNRRHYEKRKLGLTGNPLTRSTTAIPTDENRLSSVSTCSGSEVQGSNTSFGELMRSKSSMPQSVGSLPMLFPCTSTAIDASELVALNEALLAWGYMDDRVEYSRSLDRELRRARRASEEVRTTWINEMEEWLADGDRLAEELHDIASRELSSTLLSVIFNVLYMIAAVEARLFSLSR</sequence>
<dbReference type="InParanoid" id="A0A5C3NTI7"/>
<feature type="region of interest" description="Disordered" evidence="1">
    <location>
        <begin position="24"/>
        <end position="70"/>
    </location>
</feature>
<dbReference type="EMBL" id="ML211750">
    <property type="protein sequence ID" value="TFK80551.1"/>
    <property type="molecule type" value="Genomic_DNA"/>
</dbReference>
<dbReference type="AlphaFoldDB" id="A0A5C3NTI7"/>
<accession>A0A5C3NTI7</accession>
<feature type="compositionally biased region" description="Polar residues" evidence="1">
    <location>
        <begin position="55"/>
        <end position="70"/>
    </location>
</feature>
<keyword evidence="3" id="KW-1185">Reference proteome</keyword>
<evidence type="ECO:0000313" key="2">
    <source>
        <dbReference type="EMBL" id="TFK80551.1"/>
    </source>
</evidence>
<organism evidence="2 3">
    <name type="scientific">Polyporus arcularius HHB13444</name>
    <dbReference type="NCBI Taxonomy" id="1314778"/>
    <lineage>
        <taxon>Eukaryota</taxon>
        <taxon>Fungi</taxon>
        <taxon>Dikarya</taxon>
        <taxon>Basidiomycota</taxon>
        <taxon>Agaricomycotina</taxon>
        <taxon>Agaricomycetes</taxon>
        <taxon>Polyporales</taxon>
        <taxon>Polyporaceae</taxon>
        <taxon>Polyporus</taxon>
    </lineage>
</organism>
<dbReference type="Proteomes" id="UP000308197">
    <property type="component" value="Unassembled WGS sequence"/>
</dbReference>
<reference evidence="2 3" key="1">
    <citation type="journal article" date="2019" name="Nat. Ecol. Evol.">
        <title>Megaphylogeny resolves global patterns of mushroom evolution.</title>
        <authorList>
            <person name="Varga T."/>
            <person name="Krizsan K."/>
            <person name="Foldi C."/>
            <person name="Dima B."/>
            <person name="Sanchez-Garcia M."/>
            <person name="Sanchez-Ramirez S."/>
            <person name="Szollosi G.J."/>
            <person name="Szarkandi J.G."/>
            <person name="Papp V."/>
            <person name="Albert L."/>
            <person name="Andreopoulos W."/>
            <person name="Angelini C."/>
            <person name="Antonin V."/>
            <person name="Barry K.W."/>
            <person name="Bougher N.L."/>
            <person name="Buchanan P."/>
            <person name="Buyck B."/>
            <person name="Bense V."/>
            <person name="Catcheside P."/>
            <person name="Chovatia M."/>
            <person name="Cooper J."/>
            <person name="Damon W."/>
            <person name="Desjardin D."/>
            <person name="Finy P."/>
            <person name="Geml J."/>
            <person name="Haridas S."/>
            <person name="Hughes K."/>
            <person name="Justo A."/>
            <person name="Karasinski D."/>
            <person name="Kautmanova I."/>
            <person name="Kiss B."/>
            <person name="Kocsube S."/>
            <person name="Kotiranta H."/>
            <person name="LaButti K.M."/>
            <person name="Lechner B.E."/>
            <person name="Liimatainen K."/>
            <person name="Lipzen A."/>
            <person name="Lukacs Z."/>
            <person name="Mihaltcheva S."/>
            <person name="Morgado L.N."/>
            <person name="Niskanen T."/>
            <person name="Noordeloos M.E."/>
            <person name="Ohm R.A."/>
            <person name="Ortiz-Santana B."/>
            <person name="Ovrebo C."/>
            <person name="Racz N."/>
            <person name="Riley R."/>
            <person name="Savchenko A."/>
            <person name="Shiryaev A."/>
            <person name="Soop K."/>
            <person name="Spirin V."/>
            <person name="Szebenyi C."/>
            <person name="Tomsovsky M."/>
            <person name="Tulloss R.E."/>
            <person name="Uehling J."/>
            <person name="Grigoriev I.V."/>
            <person name="Vagvolgyi C."/>
            <person name="Papp T."/>
            <person name="Martin F.M."/>
            <person name="Miettinen O."/>
            <person name="Hibbett D.S."/>
            <person name="Nagy L.G."/>
        </authorList>
    </citation>
    <scope>NUCLEOTIDE SEQUENCE [LARGE SCALE GENOMIC DNA]</scope>
    <source>
        <strain evidence="2 3">HHB13444</strain>
    </source>
</reference>
<evidence type="ECO:0000256" key="1">
    <source>
        <dbReference type="SAM" id="MobiDB-lite"/>
    </source>
</evidence>
<proteinExistence type="predicted"/>
<feature type="compositionally biased region" description="Polar residues" evidence="1">
    <location>
        <begin position="39"/>
        <end position="48"/>
    </location>
</feature>
<protein>
    <submittedName>
        <fullName evidence="2">Uncharacterized protein</fullName>
    </submittedName>
</protein>
<evidence type="ECO:0000313" key="3">
    <source>
        <dbReference type="Proteomes" id="UP000308197"/>
    </source>
</evidence>
<gene>
    <name evidence="2" type="ORF">K466DRAFT_605240</name>
</gene>
<name>A0A5C3NTI7_9APHY</name>